<dbReference type="InterPro" id="IPR019405">
    <property type="entry name" value="Lactonase_7-beta_prop"/>
</dbReference>
<evidence type="ECO:0000313" key="4">
    <source>
        <dbReference type="Proteomes" id="UP000201613"/>
    </source>
</evidence>
<protein>
    <submittedName>
        <fullName evidence="3">6-phosphogluconolactonase</fullName>
        <ecNumber evidence="3">3.1.1.31</ecNumber>
    </submittedName>
</protein>
<evidence type="ECO:0000313" key="3">
    <source>
        <dbReference type="EMBL" id="SMY09740.1"/>
    </source>
</evidence>
<dbReference type="PANTHER" id="PTHR30344:SF1">
    <property type="entry name" value="6-PHOSPHOGLUCONOLACTONASE"/>
    <property type="match status" value="1"/>
</dbReference>
<sequence>MDFLIGTYTHGFGDPSTLGKGIYRVSFDPDAVSFGTPTLAIGLENASALTIDRAGRVVYSVREVFRDRHPGVSAFRLEPDGRLSPIGRLDFAGELPCHLAFDPTNRRLASAQYWTGEVTVFDADDRLCELARLERSGTGPNATRQEGPHAHCVQFTDKGDVLHLADLGADCIVSHRLASDGKNIETSSLSLPSGAGPRHFVINKAETRAYVICELTEYLAVLHRDGLGWRLQEAVPAFDCPADAEGSAAAIRLSPDERFIYVSGRRQSRIVCFSVDGVLTRIGDYSTGGNCPREFILTSDGGWAICANQESGTLCAKKRDDGAGHLEEVAATCDVPAPVALLQL</sequence>
<dbReference type="Pfam" id="PF10282">
    <property type="entry name" value="Lactonase"/>
    <property type="match status" value="1"/>
</dbReference>
<gene>
    <name evidence="3" type="primary">pgl_4</name>
    <name evidence="3" type="ORF">LOM8899_03912</name>
</gene>
<dbReference type="GO" id="GO:0017057">
    <property type="term" value="F:6-phosphogluconolactonase activity"/>
    <property type="evidence" value="ECO:0007669"/>
    <property type="project" value="UniProtKB-EC"/>
</dbReference>
<dbReference type="PANTHER" id="PTHR30344">
    <property type="entry name" value="6-PHOSPHOGLUCONOLACTONASE-RELATED"/>
    <property type="match status" value="1"/>
</dbReference>
<name>A0A238LLL1_9RHOB</name>
<dbReference type="AlphaFoldDB" id="A0A238LLL1"/>
<keyword evidence="4" id="KW-1185">Reference proteome</keyword>
<accession>A0A238LLL1</accession>
<evidence type="ECO:0000256" key="1">
    <source>
        <dbReference type="ARBA" id="ARBA00005564"/>
    </source>
</evidence>
<organism evidence="3 4">
    <name type="scientific">Flavimaricola marinus</name>
    <dbReference type="NCBI Taxonomy" id="1819565"/>
    <lineage>
        <taxon>Bacteria</taxon>
        <taxon>Pseudomonadati</taxon>
        <taxon>Pseudomonadota</taxon>
        <taxon>Alphaproteobacteria</taxon>
        <taxon>Rhodobacterales</taxon>
        <taxon>Paracoccaceae</taxon>
        <taxon>Flavimaricola</taxon>
    </lineage>
</organism>
<dbReference type="Proteomes" id="UP000201613">
    <property type="component" value="Unassembled WGS sequence"/>
</dbReference>
<keyword evidence="2" id="KW-0313">Glucose metabolism</keyword>
<proteinExistence type="inferred from homology"/>
<dbReference type="SUPFAM" id="SSF51004">
    <property type="entry name" value="C-terminal (heme d1) domain of cytochrome cd1-nitrite reductase"/>
    <property type="match status" value="1"/>
</dbReference>
<evidence type="ECO:0000256" key="2">
    <source>
        <dbReference type="ARBA" id="ARBA00022526"/>
    </source>
</evidence>
<reference evidence="3 4" key="1">
    <citation type="submission" date="2017-05" db="EMBL/GenBank/DDBJ databases">
        <authorList>
            <person name="Song R."/>
            <person name="Chenine A.L."/>
            <person name="Ruprecht R.M."/>
        </authorList>
    </citation>
    <scope>NUCLEOTIDE SEQUENCE [LARGE SCALE GENOMIC DNA]</scope>
    <source>
        <strain evidence="3 4">CECT 8899</strain>
    </source>
</reference>
<dbReference type="EC" id="3.1.1.31" evidence="3"/>
<dbReference type="EMBL" id="FXZK01000012">
    <property type="protein sequence ID" value="SMY09740.1"/>
    <property type="molecule type" value="Genomic_DNA"/>
</dbReference>
<dbReference type="InterPro" id="IPR050282">
    <property type="entry name" value="Cycloisomerase_2"/>
</dbReference>
<dbReference type="InterPro" id="IPR011048">
    <property type="entry name" value="Haem_d1_sf"/>
</dbReference>
<dbReference type="Gene3D" id="2.130.10.10">
    <property type="entry name" value="YVTN repeat-like/Quinoprotein amine dehydrogenase"/>
    <property type="match status" value="1"/>
</dbReference>
<dbReference type="GO" id="GO:0005829">
    <property type="term" value="C:cytosol"/>
    <property type="evidence" value="ECO:0007669"/>
    <property type="project" value="TreeGrafter"/>
</dbReference>
<keyword evidence="2" id="KW-0119">Carbohydrate metabolism</keyword>
<dbReference type="InterPro" id="IPR015943">
    <property type="entry name" value="WD40/YVTN_repeat-like_dom_sf"/>
</dbReference>
<dbReference type="RefSeq" id="WP_093993921.1">
    <property type="nucleotide sequence ID" value="NZ_FXZK01000012.1"/>
</dbReference>
<keyword evidence="3" id="KW-0378">Hydrolase</keyword>
<dbReference type="GO" id="GO:0006006">
    <property type="term" value="P:glucose metabolic process"/>
    <property type="evidence" value="ECO:0007669"/>
    <property type="project" value="UniProtKB-KW"/>
</dbReference>
<comment type="similarity">
    <text evidence="1">Belongs to the cycloisomerase 2 family.</text>
</comment>
<dbReference type="OrthoDB" id="9790815at2"/>